<protein>
    <submittedName>
        <fullName evidence="1">Uncharacterized protein</fullName>
    </submittedName>
</protein>
<organism evidence="1 2">
    <name type="scientific">Bacillus aerolatus</name>
    <dbReference type="NCBI Taxonomy" id="2653354"/>
    <lineage>
        <taxon>Bacteria</taxon>
        <taxon>Bacillati</taxon>
        <taxon>Bacillota</taxon>
        <taxon>Bacilli</taxon>
        <taxon>Bacillales</taxon>
        <taxon>Bacillaceae</taxon>
        <taxon>Bacillus</taxon>
    </lineage>
</organism>
<dbReference type="RefSeq" id="WP_152154547.1">
    <property type="nucleotide sequence ID" value="NZ_WEIO01000016.1"/>
</dbReference>
<evidence type="ECO:0000313" key="2">
    <source>
        <dbReference type="Proteomes" id="UP000429595"/>
    </source>
</evidence>
<dbReference type="AlphaFoldDB" id="A0A6I1FB21"/>
<name>A0A6I1FB21_9BACI</name>
<keyword evidence="2" id="KW-1185">Reference proteome</keyword>
<proteinExistence type="predicted"/>
<sequence>MTLAEYNQRYETILHGNFSNGDKAKMLASLMTELEQEFEIPTLRNEAWEAENKAVIALYKKVSMSRTL</sequence>
<dbReference type="EMBL" id="WEIO01000016">
    <property type="protein sequence ID" value="KAB7704246.1"/>
    <property type="molecule type" value="Genomic_DNA"/>
</dbReference>
<evidence type="ECO:0000313" key="1">
    <source>
        <dbReference type="EMBL" id="KAB7704246.1"/>
    </source>
</evidence>
<accession>A0A6I1FB21</accession>
<reference evidence="1 2" key="1">
    <citation type="submission" date="2019-10" db="EMBL/GenBank/DDBJ databases">
        <title>Bacillus aerolatum sp. nov., isolated from bioaerosol of sport playgrounds.</title>
        <authorList>
            <person name="Chen P."/>
            <person name="Zhang G."/>
        </authorList>
    </citation>
    <scope>NUCLEOTIDE SEQUENCE [LARGE SCALE GENOMIC DNA]</scope>
    <source>
        <strain evidence="1 2">CX253</strain>
    </source>
</reference>
<gene>
    <name evidence="1" type="ORF">F9802_18335</name>
</gene>
<comment type="caution">
    <text evidence="1">The sequence shown here is derived from an EMBL/GenBank/DDBJ whole genome shotgun (WGS) entry which is preliminary data.</text>
</comment>
<dbReference type="Proteomes" id="UP000429595">
    <property type="component" value="Unassembled WGS sequence"/>
</dbReference>